<keyword evidence="2" id="KW-0418">Kinase</keyword>
<dbReference type="PANTHER" id="PTHR18964:SF149">
    <property type="entry name" value="BIFUNCTIONAL UDP-N-ACETYLGLUCOSAMINE 2-EPIMERASE_N-ACETYLMANNOSAMINE KINASE"/>
    <property type="match status" value="1"/>
</dbReference>
<dbReference type="EMBL" id="FQUC01000003">
    <property type="protein sequence ID" value="SHF08650.1"/>
    <property type="molecule type" value="Genomic_DNA"/>
</dbReference>
<evidence type="ECO:0000313" key="3">
    <source>
        <dbReference type="Proteomes" id="UP000184480"/>
    </source>
</evidence>
<dbReference type="Gene3D" id="3.30.420.40">
    <property type="match status" value="2"/>
</dbReference>
<organism evidence="2 3">
    <name type="scientific">Dysgonomonas macrotermitis</name>
    <dbReference type="NCBI Taxonomy" id="1346286"/>
    <lineage>
        <taxon>Bacteria</taxon>
        <taxon>Pseudomonadati</taxon>
        <taxon>Bacteroidota</taxon>
        <taxon>Bacteroidia</taxon>
        <taxon>Bacteroidales</taxon>
        <taxon>Dysgonomonadaceae</taxon>
        <taxon>Dysgonomonas</taxon>
    </lineage>
</organism>
<dbReference type="InterPro" id="IPR000600">
    <property type="entry name" value="ROK"/>
</dbReference>
<keyword evidence="3" id="KW-1185">Reference proteome</keyword>
<protein>
    <submittedName>
        <fullName evidence="2">Glucokinase</fullName>
    </submittedName>
</protein>
<dbReference type="PANTHER" id="PTHR18964">
    <property type="entry name" value="ROK (REPRESSOR, ORF, KINASE) FAMILY"/>
    <property type="match status" value="1"/>
</dbReference>
<evidence type="ECO:0000256" key="1">
    <source>
        <dbReference type="ARBA" id="ARBA00006479"/>
    </source>
</evidence>
<dbReference type="SUPFAM" id="SSF53067">
    <property type="entry name" value="Actin-like ATPase domain"/>
    <property type="match status" value="1"/>
</dbReference>
<name>A0A1M4YS87_9BACT</name>
<dbReference type="OrthoDB" id="9810372at2"/>
<reference evidence="3" key="1">
    <citation type="submission" date="2016-11" db="EMBL/GenBank/DDBJ databases">
        <authorList>
            <person name="Varghese N."/>
            <person name="Submissions S."/>
        </authorList>
    </citation>
    <scope>NUCLEOTIDE SEQUENCE [LARGE SCALE GENOMIC DNA]</scope>
    <source>
        <strain evidence="3">DSM 27370</strain>
    </source>
</reference>
<comment type="similarity">
    <text evidence="1">Belongs to the ROK (NagC/XylR) family.</text>
</comment>
<dbReference type="CDD" id="cd23763">
    <property type="entry name" value="ASKHA_ATPase_ROK"/>
    <property type="match status" value="1"/>
</dbReference>
<dbReference type="Pfam" id="PF00480">
    <property type="entry name" value="ROK"/>
    <property type="match status" value="2"/>
</dbReference>
<dbReference type="GO" id="GO:0016301">
    <property type="term" value="F:kinase activity"/>
    <property type="evidence" value="ECO:0007669"/>
    <property type="project" value="UniProtKB-KW"/>
</dbReference>
<accession>A0A1M4YS87</accession>
<dbReference type="STRING" id="1346286.SAMN05444362_103255"/>
<dbReference type="RefSeq" id="WP_062177749.1">
    <property type="nucleotide sequence ID" value="NZ_BBXL01000003.1"/>
</dbReference>
<dbReference type="InterPro" id="IPR043129">
    <property type="entry name" value="ATPase_NBD"/>
</dbReference>
<dbReference type="AlphaFoldDB" id="A0A1M4YS87"/>
<gene>
    <name evidence="2" type="ORF">SAMN05444362_103255</name>
</gene>
<evidence type="ECO:0000313" key="2">
    <source>
        <dbReference type="EMBL" id="SHF08650.1"/>
    </source>
</evidence>
<sequence>MRIGVDLGATNVRAGVVDGGIIHKIVSDPFPYDKSEQETIDSLINTIRKVMNSNIKGIGIGVPSIVDARHGIVYNTINIPSWKEIFLKEILESEFQVQVVVNNDSNCFVFGERYYGEATMYQNIVGVILGAGVGAGIIVNNMLYEGMNTGAGEIGSLSYLDSDYESYCSAHFFQRFNTTGHVLLLRANNNDPEALRIWEEFGFHVGNLLKAVLSVYDPEAIVIGGNIAPAFNYFAKTMYQQLDTFLHPHIIKSVEILVSRKENIGLLGAAALIP</sequence>
<dbReference type="Proteomes" id="UP000184480">
    <property type="component" value="Unassembled WGS sequence"/>
</dbReference>
<proteinExistence type="inferred from homology"/>
<keyword evidence="2" id="KW-0808">Transferase</keyword>